<keyword evidence="1" id="KW-1185">Reference proteome</keyword>
<protein>
    <submittedName>
        <fullName evidence="2">Uncharacterized protein</fullName>
    </submittedName>
</protein>
<sequence>MELASHFNKIMPQSTSVEAPKLGCSTMTWSFWTGHRALWT</sequence>
<dbReference type="WBParaSite" id="Hba_11295">
    <property type="protein sequence ID" value="Hba_11295"/>
    <property type="gene ID" value="Hba_11295"/>
</dbReference>
<reference evidence="2" key="1">
    <citation type="submission" date="2016-11" db="UniProtKB">
        <authorList>
            <consortium name="WormBaseParasite"/>
        </authorList>
    </citation>
    <scope>IDENTIFICATION</scope>
</reference>
<accession>A0A1I7X1G0</accession>
<evidence type="ECO:0000313" key="1">
    <source>
        <dbReference type="Proteomes" id="UP000095283"/>
    </source>
</evidence>
<dbReference type="AlphaFoldDB" id="A0A1I7X1G0"/>
<dbReference type="Proteomes" id="UP000095283">
    <property type="component" value="Unplaced"/>
</dbReference>
<evidence type="ECO:0000313" key="2">
    <source>
        <dbReference type="WBParaSite" id="Hba_11295"/>
    </source>
</evidence>
<name>A0A1I7X1G0_HETBA</name>
<proteinExistence type="predicted"/>
<organism evidence="1 2">
    <name type="scientific">Heterorhabditis bacteriophora</name>
    <name type="common">Entomopathogenic nematode worm</name>
    <dbReference type="NCBI Taxonomy" id="37862"/>
    <lineage>
        <taxon>Eukaryota</taxon>
        <taxon>Metazoa</taxon>
        <taxon>Ecdysozoa</taxon>
        <taxon>Nematoda</taxon>
        <taxon>Chromadorea</taxon>
        <taxon>Rhabditida</taxon>
        <taxon>Rhabditina</taxon>
        <taxon>Rhabditomorpha</taxon>
        <taxon>Strongyloidea</taxon>
        <taxon>Heterorhabditidae</taxon>
        <taxon>Heterorhabditis</taxon>
    </lineage>
</organism>